<dbReference type="AlphaFoldDB" id="A0A6L6WDN5"/>
<organism evidence="1 2">
    <name type="scientific">Parasedimentitalea huanghaiensis</name>
    <dbReference type="NCBI Taxonomy" id="2682100"/>
    <lineage>
        <taxon>Bacteria</taxon>
        <taxon>Pseudomonadati</taxon>
        <taxon>Pseudomonadota</taxon>
        <taxon>Alphaproteobacteria</taxon>
        <taxon>Rhodobacterales</taxon>
        <taxon>Paracoccaceae</taxon>
        <taxon>Parasedimentitalea</taxon>
    </lineage>
</organism>
<name>A0A6L6WDN5_9RHOB</name>
<dbReference type="EMBL" id="WQLV01000004">
    <property type="protein sequence ID" value="MVO15906.1"/>
    <property type="molecule type" value="Genomic_DNA"/>
</dbReference>
<proteinExistence type="predicted"/>
<evidence type="ECO:0000313" key="2">
    <source>
        <dbReference type="Proteomes" id="UP000478892"/>
    </source>
</evidence>
<reference evidence="1 2" key="1">
    <citation type="submission" date="2019-12" db="EMBL/GenBank/DDBJ databases">
        <authorList>
            <person name="Zhang Y.-J."/>
        </authorList>
    </citation>
    <scope>NUCLEOTIDE SEQUENCE [LARGE SCALE GENOMIC DNA]</scope>
    <source>
        <strain evidence="1 2">CY05</strain>
    </source>
</reference>
<dbReference type="Proteomes" id="UP000478892">
    <property type="component" value="Unassembled WGS sequence"/>
</dbReference>
<protein>
    <submittedName>
        <fullName evidence="1">Uncharacterized protein</fullName>
    </submittedName>
</protein>
<accession>A0A6L6WDN5</accession>
<keyword evidence="2" id="KW-1185">Reference proteome</keyword>
<evidence type="ECO:0000313" key="1">
    <source>
        <dbReference type="EMBL" id="MVO15906.1"/>
    </source>
</evidence>
<sequence>MPDVQGLFKLFSRYSRAFAGLGVAPLRGVKGLAGEAVQGQVALNAPVQV</sequence>
<dbReference type="RefSeq" id="WP_157022155.1">
    <property type="nucleotide sequence ID" value="NZ_WQLV01000004.1"/>
</dbReference>
<gene>
    <name evidence="1" type="ORF">GO984_08795</name>
</gene>
<comment type="caution">
    <text evidence="1">The sequence shown here is derived from an EMBL/GenBank/DDBJ whole genome shotgun (WGS) entry which is preliminary data.</text>
</comment>